<keyword evidence="4" id="KW-0472">Membrane</keyword>
<feature type="domain" description="CUB" evidence="6">
    <location>
        <begin position="208"/>
        <end position="359"/>
    </location>
</feature>
<feature type="domain" description="CUB" evidence="6">
    <location>
        <begin position="60"/>
        <end position="181"/>
    </location>
</feature>
<protein>
    <recommendedName>
        <fullName evidence="6">CUB domain-containing protein</fullName>
    </recommendedName>
</protein>
<dbReference type="PANTHER" id="PTHR47537:SF8">
    <property type="entry name" value="CUB DOMAIN-CONTAINING PROTEIN"/>
    <property type="match status" value="1"/>
</dbReference>
<dbReference type="AlphaFoldDB" id="A0ABD0SQK7"/>
<dbReference type="InterPro" id="IPR000859">
    <property type="entry name" value="CUB_dom"/>
</dbReference>
<dbReference type="SMART" id="SM00192">
    <property type="entry name" value="LDLa"/>
    <property type="match status" value="2"/>
</dbReference>
<dbReference type="CDD" id="cd00041">
    <property type="entry name" value="CUB"/>
    <property type="match status" value="1"/>
</dbReference>
<proteinExistence type="predicted"/>
<dbReference type="Pfam" id="PF00431">
    <property type="entry name" value="CUB"/>
    <property type="match status" value="1"/>
</dbReference>
<reference evidence="7 8" key="1">
    <citation type="submission" date="2024-06" db="EMBL/GenBank/DDBJ databases">
        <title>A chromosome-level genome assembly of beet webworm, Loxostege sticticalis.</title>
        <authorList>
            <person name="Zhang Y."/>
        </authorList>
    </citation>
    <scope>NUCLEOTIDE SEQUENCE [LARGE SCALE GENOMIC DNA]</scope>
    <source>
        <strain evidence="7">AQ028</strain>
        <tissue evidence="7">Male pupae</tissue>
    </source>
</reference>
<dbReference type="SUPFAM" id="SSF49854">
    <property type="entry name" value="Spermadhesin, CUB domain"/>
    <property type="match status" value="2"/>
</dbReference>
<sequence>MSVVALTALAALWLARGAAGGCGVAELACRSGACVRLDAYCDGEAQCPDGSDEPPHCTVCNRTYYGRAGVAYAVAVPQAPRAPFLCHLTFTAGGGAHGDLVQLAFDEFRVGRYEPGALDGCPDGYMQLSELGRPFTGGSWCGESDGTALYYSETATVTVSVKLFRTRLGEPFGFRLRYKFISQLDAVVRFGAMEAPLERGAVSPGTYCTRTYEECHRKSCRLQSPNYPGMYPRNVTCYWSLRQKDIPTCKHAMISVRQEYSHKMQIKRSISMASLNKTGRAVRAWRECTGERDRLIFYDGASTDDPVLVEYCGGDWLPRVTSRGPEMLVAFHSSPFSAPLRPAAPAAPLRGFELDVDVVFADSDSLDYAREARRCEFHVKASSSEEETNATAPTGGRGRRGRLRAPSHTLPPNTTCTWTFHGRPGDLVWIYFSSFTQYSLVEPRRIESSERDEEGTMPVTPRAPPPTEGREGGVCAVELRIWDGGGAGEMGARLLGHYCDSAPALCARAALANATRSPRPCAPPDGYVSAAALLSLAATSLPGTATHPLAFSLHYEFVDARLEGTPSPEDGRPARVWPPECGRTLTTPGVFASPRNALWFGRGGARRLRCVYRLQVNDGRVVLDLAAAAFGREPACSTRPDPVTGRPSCVPDPVEPRPEEPEAGEEVPADFDGDEDTPLRVPHLRIYESPWPGFRVPVACICDNSSAPLKLESGGPAFELELVARRLAAGEDHRHLHFRGSWTRAPGPSPPCARRRRLPPPGQRVHLVYPYNHDRMSECGESPFLLAARGNRSVFLRVWGEEIPSGADPPPCHTANRILVYEAHSAKLVRAVCPGNSESRTVQLFSDEWWGRGSRPGALLVVWAAREAGAAQFSWMEVWRAGPTVLQRLAAGAAAWPNASAHCAHACAALGACMAGALWCDGETDCPGGGDEAHGCGAGARLLAALAAPAAAGAAAAAAGGAALLALVCAAAWRRRRARRADKQLLGALAAGRRLTEELLYDASRASSTASS</sequence>
<dbReference type="FunFam" id="2.60.120.290:FF:000065">
    <property type="entry name" value="Uncharacterized protein, isoform E"/>
    <property type="match status" value="1"/>
</dbReference>
<dbReference type="Gene3D" id="4.10.400.10">
    <property type="entry name" value="Low-density Lipoprotein Receptor"/>
    <property type="match status" value="1"/>
</dbReference>
<dbReference type="SUPFAM" id="SSF57424">
    <property type="entry name" value="LDL receptor-like module"/>
    <property type="match status" value="1"/>
</dbReference>
<dbReference type="SMART" id="SM00042">
    <property type="entry name" value="CUB"/>
    <property type="match status" value="1"/>
</dbReference>
<evidence type="ECO:0000256" key="4">
    <source>
        <dbReference type="SAM" id="Phobius"/>
    </source>
</evidence>
<dbReference type="Pfam" id="PF25090">
    <property type="entry name" value="DUF7805"/>
    <property type="match status" value="1"/>
</dbReference>
<dbReference type="Pfam" id="PF00057">
    <property type="entry name" value="Ldl_recept_a"/>
    <property type="match status" value="1"/>
</dbReference>
<dbReference type="InterPro" id="IPR035914">
    <property type="entry name" value="Sperma_CUB_dom_sf"/>
</dbReference>
<feature type="signal peptide" evidence="5">
    <location>
        <begin position="1"/>
        <end position="20"/>
    </location>
</feature>
<dbReference type="InterPro" id="IPR023415">
    <property type="entry name" value="LDLR_class-A_CS"/>
</dbReference>
<evidence type="ECO:0000256" key="3">
    <source>
        <dbReference type="SAM" id="MobiDB-lite"/>
    </source>
</evidence>
<keyword evidence="4" id="KW-0812">Transmembrane</keyword>
<dbReference type="InterPro" id="IPR056707">
    <property type="entry name" value="DUF7805"/>
</dbReference>
<dbReference type="CDD" id="cd00112">
    <property type="entry name" value="LDLa"/>
    <property type="match status" value="1"/>
</dbReference>
<feature type="disulfide bond" evidence="2">
    <location>
        <begin position="22"/>
        <end position="34"/>
    </location>
</feature>
<feature type="region of interest" description="Disordered" evidence="3">
    <location>
        <begin position="446"/>
        <end position="471"/>
    </location>
</feature>
<comment type="caution">
    <text evidence="7">The sequence shown here is derived from an EMBL/GenBank/DDBJ whole genome shotgun (WGS) entry which is preliminary data.</text>
</comment>
<accession>A0ABD0SQK7</accession>
<dbReference type="PANTHER" id="PTHR47537">
    <property type="entry name" value="CUBILIN"/>
    <property type="match status" value="1"/>
</dbReference>
<evidence type="ECO:0000256" key="1">
    <source>
        <dbReference type="ARBA" id="ARBA00023157"/>
    </source>
</evidence>
<keyword evidence="1 2" id="KW-1015">Disulfide bond</keyword>
<keyword evidence="5" id="KW-0732">Signal</keyword>
<dbReference type="InterPro" id="IPR002172">
    <property type="entry name" value="LDrepeatLR_classA_rpt"/>
</dbReference>
<dbReference type="PRINTS" id="PR00261">
    <property type="entry name" value="LDLRECEPTOR"/>
</dbReference>
<dbReference type="InterPro" id="IPR036055">
    <property type="entry name" value="LDL_receptor-like_sf"/>
</dbReference>
<evidence type="ECO:0000259" key="6">
    <source>
        <dbReference type="PROSITE" id="PS01180"/>
    </source>
</evidence>
<dbReference type="InterPro" id="IPR053207">
    <property type="entry name" value="Non-NMDA_GluR_Accessory"/>
</dbReference>
<feature type="disulfide bond" evidence="2">
    <location>
        <begin position="29"/>
        <end position="47"/>
    </location>
</feature>
<evidence type="ECO:0000256" key="5">
    <source>
        <dbReference type="SAM" id="SignalP"/>
    </source>
</evidence>
<dbReference type="EMBL" id="JBEDNZ010000016">
    <property type="protein sequence ID" value="KAL0822130.1"/>
    <property type="molecule type" value="Genomic_DNA"/>
</dbReference>
<keyword evidence="4" id="KW-1133">Transmembrane helix</keyword>
<dbReference type="PROSITE" id="PS50068">
    <property type="entry name" value="LDLRA_2"/>
    <property type="match status" value="2"/>
</dbReference>
<dbReference type="Gene3D" id="2.60.120.290">
    <property type="entry name" value="Spermadhesin, CUB domain"/>
    <property type="match status" value="1"/>
</dbReference>
<evidence type="ECO:0000313" key="8">
    <source>
        <dbReference type="Proteomes" id="UP001549921"/>
    </source>
</evidence>
<feature type="chain" id="PRO_5044892673" description="CUB domain-containing protein" evidence="5">
    <location>
        <begin position="21"/>
        <end position="1012"/>
    </location>
</feature>
<dbReference type="PROSITE" id="PS01209">
    <property type="entry name" value="LDLRA_1"/>
    <property type="match status" value="1"/>
</dbReference>
<organism evidence="7 8">
    <name type="scientific">Loxostege sticticalis</name>
    <name type="common">Beet webworm moth</name>
    <dbReference type="NCBI Taxonomy" id="481309"/>
    <lineage>
        <taxon>Eukaryota</taxon>
        <taxon>Metazoa</taxon>
        <taxon>Ecdysozoa</taxon>
        <taxon>Arthropoda</taxon>
        <taxon>Hexapoda</taxon>
        <taxon>Insecta</taxon>
        <taxon>Pterygota</taxon>
        <taxon>Neoptera</taxon>
        <taxon>Endopterygota</taxon>
        <taxon>Lepidoptera</taxon>
        <taxon>Glossata</taxon>
        <taxon>Ditrysia</taxon>
        <taxon>Pyraloidea</taxon>
        <taxon>Crambidae</taxon>
        <taxon>Pyraustinae</taxon>
        <taxon>Loxostege</taxon>
    </lineage>
</organism>
<comment type="caution">
    <text evidence="2">Lacks conserved residue(s) required for the propagation of feature annotation.</text>
</comment>
<dbReference type="Proteomes" id="UP001549921">
    <property type="component" value="Unassembled WGS sequence"/>
</dbReference>
<feature type="region of interest" description="Disordered" evidence="3">
    <location>
        <begin position="379"/>
        <end position="410"/>
    </location>
</feature>
<feature type="compositionally biased region" description="Acidic residues" evidence="3">
    <location>
        <begin position="661"/>
        <end position="676"/>
    </location>
</feature>
<name>A0ABD0SQK7_LOXSC</name>
<dbReference type="PROSITE" id="PS01180">
    <property type="entry name" value="CUB"/>
    <property type="match status" value="2"/>
</dbReference>
<evidence type="ECO:0000256" key="2">
    <source>
        <dbReference type="PROSITE-ProRule" id="PRU00124"/>
    </source>
</evidence>
<gene>
    <name evidence="7" type="ORF">ABMA28_004264</name>
</gene>
<feature type="region of interest" description="Disordered" evidence="3">
    <location>
        <begin position="634"/>
        <end position="678"/>
    </location>
</feature>
<feature type="transmembrane region" description="Helical" evidence="4">
    <location>
        <begin position="950"/>
        <end position="973"/>
    </location>
</feature>
<evidence type="ECO:0000313" key="7">
    <source>
        <dbReference type="EMBL" id="KAL0822130.1"/>
    </source>
</evidence>